<dbReference type="SUPFAM" id="SSF54060">
    <property type="entry name" value="His-Me finger endonucleases"/>
    <property type="match status" value="1"/>
</dbReference>
<evidence type="ECO:0000313" key="1">
    <source>
        <dbReference type="EMBL" id="CAI65424.1"/>
    </source>
</evidence>
<dbReference type="GeneID" id="3654653"/>
<protein>
    <recommendedName>
        <fullName evidence="3">Endonuclease</fullName>
    </recommendedName>
</protein>
<dbReference type="Gene3D" id="3.40.1800.10">
    <property type="entry name" value="His-Me finger endonucleases"/>
    <property type="match status" value="1"/>
</dbReference>
<reference evidence="1 2" key="1">
    <citation type="journal article" date="2005" name="Science">
        <title>Complete genome sequence and lytic phase transcription profile of a Coccolithovirus.</title>
        <authorList>
            <person name="Wilson W.H."/>
            <person name="Schroeder D.C."/>
            <person name="Allen M.J."/>
            <person name="Holden M.T.G."/>
            <person name="Parkhill J."/>
            <person name="Barrell B.G."/>
            <person name="Churcher C."/>
            <person name="Hamlin N."/>
            <person name="Mungall K."/>
            <person name="Norbertczak H."/>
            <person name="Quail M.A."/>
            <person name="Price C."/>
            <person name="Rabbinowitsch E."/>
            <person name="Walker D."/>
            <person name="Craigon M."/>
            <person name="Roy D."/>
            <person name="Ghazal P."/>
        </authorList>
    </citation>
    <scope>NUCLEOTIDE SEQUENCE [LARGE SCALE GENOMIC DNA]</scope>
    <source>
        <strain evidence="2">Isolate United Kingdom/English Channel/1999</strain>
    </source>
</reference>
<dbReference type="InterPro" id="IPR044925">
    <property type="entry name" value="His-Me_finger_sf"/>
</dbReference>
<sequence>MLFIKHNISVYYTTSYHKLSLVIDMSFEEYKKYAEDVLNVKQHAFSSVLMMVPVGKSGHVAEPPAKGLPTMPDEADNIISQKTPELRRLYKKACLSCLSDELYRERFFGVYCKACRNGKDRVVAHMKRTAEDRYHKLFLARNNVEQSKKKCKTCPLYASSTGFCKECKRQDNNIRYNLKRNTPFPVDGKCHICKKIPNKTLNLDHDHIKKTARGWVCFHCNILIGFIETNNVTRHKIGAYFDYLDRNA</sequence>
<dbReference type="Proteomes" id="UP000000863">
    <property type="component" value="Segment"/>
</dbReference>
<dbReference type="InterPro" id="IPR038563">
    <property type="entry name" value="Endonuclease_7_sf"/>
</dbReference>
<dbReference type="KEGG" id="vg:3654653"/>
<keyword evidence="2" id="KW-1185">Reference proteome</keyword>
<organism evidence="1 2">
    <name type="scientific">Emiliania huxleyi virus 86 (isolate United Kingdom/English Channel/1999)</name>
    <name type="common">EhV-86</name>
    <dbReference type="NCBI Taxonomy" id="654925"/>
    <lineage>
        <taxon>Viruses</taxon>
        <taxon>Varidnaviria</taxon>
        <taxon>Bamfordvirae</taxon>
        <taxon>Nucleocytoviricota</taxon>
        <taxon>Megaviricetes</taxon>
        <taxon>Algavirales</taxon>
        <taxon>Phycodnaviridae</taxon>
        <taxon>Coccolithovirus</taxon>
        <taxon>Coccolithovirus huxleyi</taxon>
        <taxon>Emiliania huxleyi virus 86</taxon>
    </lineage>
</organism>
<name>Q4A3C0_EHV8U</name>
<dbReference type="EMBL" id="AJ890364">
    <property type="protein sequence ID" value="CAI65424.1"/>
    <property type="molecule type" value="Genomic_DNA"/>
</dbReference>
<gene>
    <name evidence="1" type="ORF">EhV001</name>
</gene>
<evidence type="ECO:0008006" key="3">
    <source>
        <dbReference type="Google" id="ProtNLM"/>
    </source>
</evidence>
<dbReference type="RefSeq" id="YP_293755.1">
    <property type="nucleotide sequence ID" value="NC_007346.1"/>
</dbReference>
<evidence type="ECO:0000313" key="2">
    <source>
        <dbReference type="Proteomes" id="UP000000863"/>
    </source>
</evidence>
<organismHost>
    <name type="scientific">Emiliania huxleyi</name>
    <name type="common">Coccolithophore</name>
    <name type="synonym">Pontosphaera huxleyi</name>
    <dbReference type="NCBI Taxonomy" id="2903"/>
</organismHost>
<dbReference type="Pfam" id="PF02945">
    <property type="entry name" value="Endonuclease_7"/>
    <property type="match status" value="1"/>
</dbReference>
<dbReference type="InterPro" id="IPR004211">
    <property type="entry name" value="Endonuclease_7"/>
</dbReference>
<proteinExistence type="predicted"/>
<accession>Q4A3C0</accession>